<organism evidence="22 23">
    <name type="scientific">Colwellia chukchiensis</name>
    <dbReference type="NCBI Taxonomy" id="641665"/>
    <lineage>
        <taxon>Bacteria</taxon>
        <taxon>Pseudomonadati</taxon>
        <taxon>Pseudomonadota</taxon>
        <taxon>Gammaproteobacteria</taxon>
        <taxon>Alteromonadales</taxon>
        <taxon>Colwelliaceae</taxon>
        <taxon>Colwellia</taxon>
    </lineage>
</organism>
<evidence type="ECO:0000256" key="14">
    <source>
        <dbReference type="ARBA" id="ARBA00022984"/>
    </source>
</evidence>
<dbReference type="InterPro" id="IPR016167">
    <property type="entry name" value="FAD-bd_PCMH_sub1"/>
</dbReference>
<dbReference type="PROSITE" id="PS51387">
    <property type="entry name" value="FAD_PCMH"/>
    <property type="match status" value="1"/>
</dbReference>
<evidence type="ECO:0000256" key="5">
    <source>
        <dbReference type="ARBA" id="ARBA00010485"/>
    </source>
</evidence>
<comment type="pathway">
    <text evidence="4 20">Cell wall biogenesis; peptidoglycan biosynthesis.</text>
</comment>
<keyword evidence="11 20" id="KW-0274">FAD</keyword>
<evidence type="ECO:0000259" key="21">
    <source>
        <dbReference type="PROSITE" id="PS51387"/>
    </source>
</evidence>
<keyword evidence="17 20" id="KW-0961">Cell wall biogenesis/degradation</keyword>
<dbReference type="STRING" id="641665.GCA_002104455_02408"/>
<dbReference type="Proteomes" id="UP000199297">
    <property type="component" value="Unassembled WGS sequence"/>
</dbReference>
<comment type="cofactor">
    <cofactor evidence="1 20">
        <name>FAD</name>
        <dbReference type="ChEBI" id="CHEBI:57692"/>
    </cofactor>
</comment>
<dbReference type="NCBIfam" id="NF000755">
    <property type="entry name" value="PRK00046.1"/>
    <property type="match status" value="1"/>
</dbReference>
<dbReference type="RefSeq" id="WP_085284034.1">
    <property type="nucleotide sequence ID" value="NZ_FOBI01000010.1"/>
</dbReference>
<dbReference type="InterPro" id="IPR003170">
    <property type="entry name" value="MurB"/>
</dbReference>
<keyword evidence="12 20" id="KW-0521">NADP</keyword>
<evidence type="ECO:0000256" key="3">
    <source>
        <dbReference type="ARBA" id="ARBA00004496"/>
    </source>
</evidence>
<keyword evidence="15 20" id="KW-0560">Oxidoreductase</keyword>
<feature type="active site" description="Proton donor" evidence="20">
    <location>
        <position position="229"/>
    </location>
</feature>
<feature type="domain" description="FAD-binding PCMH-type" evidence="21">
    <location>
        <begin position="17"/>
        <end position="184"/>
    </location>
</feature>
<dbReference type="InterPro" id="IPR006094">
    <property type="entry name" value="Oxid_FAD_bind_N"/>
</dbReference>
<evidence type="ECO:0000256" key="12">
    <source>
        <dbReference type="ARBA" id="ARBA00022857"/>
    </source>
</evidence>
<evidence type="ECO:0000256" key="13">
    <source>
        <dbReference type="ARBA" id="ARBA00022960"/>
    </source>
</evidence>
<dbReference type="InterPro" id="IPR016169">
    <property type="entry name" value="FAD-bd_PCMH_sub2"/>
</dbReference>
<dbReference type="SUPFAM" id="SSF56176">
    <property type="entry name" value="FAD-binding/transporter-associated domain-like"/>
    <property type="match status" value="1"/>
</dbReference>
<feature type="active site" evidence="20">
    <location>
        <position position="325"/>
    </location>
</feature>
<evidence type="ECO:0000256" key="9">
    <source>
        <dbReference type="ARBA" id="ARBA00022618"/>
    </source>
</evidence>
<keyword evidence="9 20" id="KW-0132">Cell division</keyword>
<name>A0A1H7PR81_9GAMM</name>
<dbReference type="GO" id="GO:0008360">
    <property type="term" value="P:regulation of cell shape"/>
    <property type="evidence" value="ECO:0007669"/>
    <property type="project" value="UniProtKB-KW"/>
</dbReference>
<evidence type="ECO:0000256" key="15">
    <source>
        <dbReference type="ARBA" id="ARBA00023002"/>
    </source>
</evidence>
<dbReference type="InterPro" id="IPR036635">
    <property type="entry name" value="MurB_C_sf"/>
</dbReference>
<evidence type="ECO:0000256" key="8">
    <source>
        <dbReference type="ARBA" id="ARBA00022490"/>
    </source>
</evidence>
<evidence type="ECO:0000256" key="20">
    <source>
        <dbReference type="HAMAP-Rule" id="MF_00037"/>
    </source>
</evidence>
<comment type="subcellular location">
    <subcellularLocation>
        <location evidence="3 20">Cytoplasm</location>
    </subcellularLocation>
</comment>
<evidence type="ECO:0000256" key="6">
    <source>
        <dbReference type="ARBA" id="ARBA00012518"/>
    </source>
</evidence>
<evidence type="ECO:0000256" key="4">
    <source>
        <dbReference type="ARBA" id="ARBA00004752"/>
    </source>
</evidence>
<comment type="similarity">
    <text evidence="5 20">Belongs to the MurB family.</text>
</comment>
<dbReference type="EMBL" id="FOBI01000010">
    <property type="protein sequence ID" value="SEL38086.1"/>
    <property type="molecule type" value="Genomic_DNA"/>
</dbReference>
<dbReference type="InterPro" id="IPR011601">
    <property type="entry name" value="MurB_C"/>
</dbReference>
<reference evidence="23" key="1">
    <citation type="submission" date="2016-10" db="EMBL/GenBank/DDBJ databases">
        <authorList>
            <person name="Varghese N."/>
            <person name="Submissions S."/>
        </authorList>
    </citation>
    <scope>NUCLEOTIDE SEQUENCE [LARGE SCALE GENOMIC DNA]</scope>
    <source>
        <strain evidence="23">CGMCC 1.9127</strain>
    </source>
</reference>
<dbReference type="Pfam" id="PF01565">
    <property type="entry name" value="FAD_binding_4"/>
    <property type="match status" value="1"/>
</dbReference>
<dbReference type="UniPathway" id="UPA00219"/>
<dbReference type="GO" id="GO:0071555">
    <property type="term" value="P:cell wall organization"/>
    <property type="evidence" value="ECO:0007669"/>
    <property type="project" value="UniProtKB-KW"/>
</dbReference>
<evidence type="ECO:0000256" key="2">
    <source>
        <dbReference type="ARBA" id="ARBA00003921"/>
    </source>
</evidence>
<dbReference type="GO" id="GO:0051301">
    <property type="term" value="P:cell division"/>
    <property type="evidence" value="ECO:0007669"/>
    <property type="project" value="UniProtKB-KW"/>
</dbReference>
<keyword evidence="14 20" id="KW-0573">Peptidoglycan synthesis</keyword>
<evidence type="ECO:0000313" key="22">
    <source>
        <dbReference type="EMBL" id="SEL38086.1"/>
    </source>
</evidence>
<dbReference type="AlphaFoldDB" id="A0A1H7PR81"/>
<dbReference type="Gene3D" id="3.30.43.10">
    <property type="entry name" value="Uridine Diphospho-n-acetylenolpyruvylglucosamine Reductase, domain 2"/>
    <property type="match status" value="1"/>
</dbReference>
<keyword evidence="16 20" id="KW-0131">Cell cycle</keyword>
<dbReference type="PANTHER" id="PTHR21071">
    <property type="entry name" value="UDP-N-ACETYLENOLPYRUVOYLGLUCOSAMINE REDUCTASE"/>
    <property type="match status" value="1"/>
</dbReference>
<dbReference type="PANTHER" id="PTHR21071:SF4">
    <property type="entry name" value="UDP-N-ACETYLENOLPYRUVOYLGLUCOSAMINE REDUCTASE"/>
    <property type="match status" value="1"/>
</dbReference>
<keyword evidence="8 20" id="KW-0963">Cytoplasm</keyword>
<feature type="active site" evidence="20">
    <location>
        <position position="160"/>
    </location>
</feature>
<dbReference type="GO" id="GO:0009252">
    <property type="term" value="P:peptidoglycan biosynthetic process"/>
    <property type="evidence" value="ECO:0007669"/>
    <property type="project" value="UniProtKB-UniRule"/>
</dbReference>
<dbReference type="SUPFAM" id="SSF56194">
    <property type="entry name" value="Uridine diphospho-N-Acetylenolpyruvylglucosamine reductase, MurB, C-terminal domain"/>
    <property type="match status" value="1"/>
</dbReference>
<gene>
    <name evidence="20" type="primary">murB</name>
    <name evidence="22" type="ORF">SAMN05216262_1108</name>
</gene>
<evidence type="ECO:0000313" key="23">
    <source>
        <dbReference type="Proteomes" id="UP000199297"/>
    </source>
</evidence>
<accession>A0A1H7PR81</accession>
<dbReference type="EC" id="1.3.1.98" evidence="6 20"/>
<dbReference type="OrthoDB" id="9804753at2"/>
<evidence type="ECO:0000256" key="1">
    <source>
        <dbReference type="ARBA" id="ARBA00001974"/>
    </source>
</evidence>
<dbReference type="Gene3D" id="3.90.78.10">
    <property type="entry name" value="UDP-N-acetylenolpyruvoylglucosamine reductase, C-terminal domain"/>
    <property type="match status" value="1"/>
</dbReference>
<dbReference type="GO" id="GO:0071949">
    <property type="term" value="F:FAD binding"/>
    <property type="evidence" value="ECO:0007669"/>
    <property type="project" value="InterPro"/>
</dbReference>
<dbReference type="Gene3D" id="3.30.465.10">
    <property type="match status" value="1"/>
</dbReference>
<dbReference type="InterPro" id="IPR036318">
    <property type="entry name" value="FAD-bd_PCMH-like_sf"/>
</dbReference>
<evidence type="ECO:0000256" key="7">
    <source>
        <dbReference type="ARBA" id="ARBA00015188"/>
    </source>
</evidence>
<dbReference type="GO" id="GO:0005829">
    <property type="term" value="C:cytosol"/>
    <property type="evidence" value="ECO:0007669"/>
    <property type="project" value="TreeGrafter"/>
</dbReference>
<evidence type="ECO:0000256" key="10">
    <source>
        <dbReference type="ARBA" id="ARBA00022630"/>
    </source>
</evidence>
<dbReference type="HAMAP" id="MF_00037">
    <property type="entry name" value="MurB"/>
    <property type="match status" value="1"/>
</dbReference>
<comment type="catalytic activity">
    <reaction evidence="19 20">
        <text>UDP-N-acetyl-alpha-D-muramate + NADP(+) = UDP-N-acetyl-3-O-(1-carboxyvinyl)-alpha-D-glucosamine + NADPH + H(+)</text>
        <dbReference type="Rhea" id="RHEA:12248"/>
        <dbReference type="ChEBI" id="CHEBI:15378"/>
        <dbReference type="ChEBI" id="CHEBI:57783"/>
        <dbReference type="ChEBI" id="CHEBI:58349"/>
        <dbReference type="ChEBI" id="CHEBI:68483"/>
        <dbReference type="ChEBI" id="CHEBI:70757"/>
        <dbReference type="EC" id="1.3.1.98"/>
    </reaction>
</comment>
<dbReference type="NCBIfam" id="TIGR00179">
    <property type="entry name" value="murB"/>
    <property type="match status" value="1"/>
</dbReference>
<proteinExistence type="inferred from homology"/>
<dbReference type="GO" id="GO:0008762">
    <property type="term" value="F:UDP-N-acetylmuramate dehydrogenase activity"/>
    <property type="evidence" value="ECO:0007669"/>
    <property type="project" value="UniProtKB-UniRule"/>
</dbReference>
<evidence type="ECO:0000256" key="18">
    <source>
        <dbReference type="ARBA" id="ARBA00031026"/>
    </source>
</evidence>
<evidence type="ECO:0000256" key="11">
    <source>
        <dbReference type="ARBA" id="ARBA00022827"/>
    </source>
</evidence>
<dbReference type="Pfam" id="PF02873">
    <property type="entry name" value="MurB_C"/>
    <property type="match status" value="1"/>
</dbReference>
<evidence type="ECO:0000256" key="19">
    <source>
        <dbReference type="ARBA" id="ARBA00048914"/>
    </source>
</evidence>
<keyword evidence="23" id="KW-1185">Reference proteome</keyword>
<dbReference type="InterPro" id="IPR016166">
    <property type="entry name" value="FAD-bd_PCMH"/>
</dbReference>
<comment type="function">
    <text evidence="2 20">Cell wall formation.</text>
</comment>
<keyword evidence="13 20" id="KW-0133">Cell shape</keyword>
<protein>
    <recommendedName>
        <fullName evidence="7 20">UDP-N-acetylenolpyruvoylglucosamine reductase</fullName>
        <ecNumber evidence="6 20">1.3.1.98</ecNumber>
    </recommendedName>
    <alternativeName>
        <fullName evidence="18 20">UDP-N-acetylmuramate dehydrogenase</fullName>
    </alternativeName>
</protein>
<evidence type="ECO:0000256" key="16">
    <source>
        <dbReference type="ARBA" id="ARBA00023306"/>
    </source>
</evidence>
<keyword evidence="10 20" id="KW-0285">Flavoprotein</keyword>
<sequence length="343" mass="38235">MKIRANFPLQTLNSLNIAAVTAEIFFPTTEQDLANIPQEKTAASYVLGEGSNTLFCDKKAPIIIKPNFKGIKITEDEHDFYLQVACAENWHELVMLCARRGINGLENLALIPGSVGAAPVQNIGAYGVEVGDFIERVSWFNFATRKQQTFSRQACQFGYRTSIFKQSLNGRGVITQVHFKIPKAWQPVVDYQGLKELPSPQTPENILHQVIALRQAKLPDPARLPNAGSFFKNPVVSQEVFQALQAQHPKMPYYRQNQQQVKLAAAWLIEQSGLKGQRRAGVGVHDQQALVVVNFNQASGEDVVAFAAYIQTQVQDKFNISLEPEVRFIRSKSTESCDTGQSE</sequence>
<evidence type="ECO:0000256" key="17">
    <source>
        <dbReference type="ARBA" id="ARBA00023316"/>
    </source>
</evidence>